<accession>A0ABU7E3T4</accession>
<protein>
    <submittedName>
        <fullName evidence="2">Long-chain-fatty-acid--CoA ligase acsbg2</fullName>
    </submittedName>
</protein>
<keyword evidence="1 2" id="KW-0436">Ligase</keyword>
<organism evidence="2 3">
    <name type="scientific">Characodon lateralis</name>
    <dbReference type="NCBI Taxonomy" id="208331"/>
    <lineage>
        <taxon>Eukaryota</taxon>
        <taxon>Metazoa</taxon>
        <taxon>Chordata</taxon>
        <taxon>Craniata</taxon>
        <taxon>Vertebrata</taxon>
        <taxon>Euteleostomi</taxon>
        <taxon>Actinopterygii</taxon>
        <taxon>Neopterygii</taxon>
        <taxon>Teleostei</taxon>
        <taxon>Neoteleostei</taxon>
        <taxon>Acanthomorphata</taxon>
        <taxon>Ovalentaria</taxon>
        <taxon>Atherinomorphae</taxon>
        <taxon>Cyprinodontiformes</taxon>
        <taxon>Goodeidae</taxon>
        <taxon>Characodon</taxon>
    </lineage>
</organism>
<evidence type="ECO:0000256" key="1">
    <source>
        <dbReference type="ARBA" id="ARBA00022598"/>
    </source>
</evidence>
<reference evidence="2 3" key="1">
    <citation type="submission" date="2021-06" db="EMBL/GenBank/DDBJ databases">
        <authorList>
            <person name="Palmer J.M."/>
        </authorList>
    </citation>
    <scope>NUCLEOTIDE SEQUENCE [LARGE SCALE GENOMIC DNA]</scope>
    <source>
        <strain evidence="2 3">CL_MEX2019</strain>
        <tissue evidence="2">Muscle</tissue>
    </source>
</reference>
<gene>
    <name evidence="2" type="primary">ACSBG2_3</name>
    <name evidence="2" type="ORF">CHARACLAT_026720</name>
</gene>
<dbReference type="InterPro" id="IPR042099">
    <property type="entry name" value="ANL_N_sf"/>
</dbReference>
<proteinExistence type="predicted"/>
<dbReference type="Pfam" id="PF23562">
    <property type="entry name" value="AMP-binding_C_3"/>
    <property type="match status" value="1"/>
</dbReference>
<name>A0ABU7E3T4_9TELE</name>
<dbReference type="PANTHER" id="PTHR43272:SF80">
    <property type="entry name" value="LONG-CHAIN-FATTY-ACID--COA LIGASE ACSBG2"/>
    <property type="match status" value="1"/>
</dbReference>
<dbReference type="SUPFAM" id="SSF56801">
    <property type="entry name" value="Acetyl-CoA synthetase-like"/>
    <property type="match status" value="1"/>
</dbReference>
<sequence length="197" mass="21888">MGYLNMPDKTAESLDENGWLRSGDLGKHDEEDFLYITGRIKELIITAGGENIAPVPIEDAVKKEVPIISNAMLIGDKLKFLSVLLTLKCVTNDDGDPTDNLSPEVLDFCRQHGIKATKVSEIIANKEPAVYKAIQEGMERVNATSTSNAQKVQKWVILEQDFSVGTGELGPTLKLRRPIVVKMYQDKINKLYAAERQ</sequence>
<dbReference type="GO" id="GO:0016874">
    <property type="term" value="F:ligase activity"/>
    <property type="evidence" value="ECO:0007669"/>
    <property type="project" value="UniProtKB-KW"/>
</dbReference>
<evidence type="ECO:0000313" key="2">
    <source>
        <dbReference type="EMBL" id="MED6281916.1"/>
    </source>
</evidence>
<comment type="caution">
    <text evidence="2">The sequence shown here is derived from an EMBL/GenBank/DDBJ whole genome shotgun (WGS) entry which is preliminary data.</text>
</comment>
<evidence type="ECO:0000313" key="3">
    <source>
        <dbReference type="Proteomes" id="UP001352852"/>
    </source>
</evidence>
<dbReference type="PANTHER" id="PTHR43272">
    <property type="entry name" value="LONG-CHAIN-FATTY-ACID--COA LIGASE"/>
    <property type="match status" value="1"/>
</dbReference>
<keyword evidence="3" id="KW-1185">Reference proteome</keyword>
<dbReference type="Proteomes" id="UP001352852">
    <property type="component" value="Unassembled WGS sequence"/>
</dbReference>
<dbReference type="EMBL" id="JAHUTJ010044252">
    <property type="protein sequence ID" value="MED6281916.1"/>
    <property type="molecule type" value="Genomic_DNA"/>
</dbReference>
<dbReference type="Gene3D" id="3.40.50.12780">
    <property type="entry name" value="N-terminal domain of ligase-like"/>
    <property type="match status" value="1"/>
</dbReference>